<evidence type="ECO:0000256" key="1">
    <source>
        <dbReference type="SAM" id="SignalP"/>
    </source>
</evidence>
<name>A0ABU1EPZ9_9FLAO</name>
<proteinExistence type="predicted"/>
<evidence type="ECO:0000313" key="2">
    <source>
        <dbReference type="EMBL" id="MDR5590464.1"/>
    </source>
</evidence>
<evidence type="ECO:0000313" key="3">
    <source>
        <dbReference type="Proteomes" id="UP001257234"/>
    </source>
</evidence>
<accession>A0ABU1EPZ9</accession>
<feature type="signal peptide" evidence="1">
    <location>
        <begin position="1"/>
        <end position="18"/>
    </location>
</feature>
<evidence type="ECO:0008006" key="4">
    <source>
        <dbReference type="Google" id="ProtNLM"/>
    </source>
</evidence>
<keyword evidence="1" id="KW-0732">Signal</keyword>
<comment type="caution">
    <text evidence="2">The sequence shown here is derived from an EMBL/GenBank/DDBJ whole genome shotgun (WGS) entry which is preliminary data.</text>
</comment>
<dbReference type="RefSeq" id="WP_309561340.1">
    <property type="nucleotide sequence ID" value="NZ_JAVJIU010000003.1"/>
</dbReference>
<feature type="chain" id="PRO_5047178971" description="DUF4384 domain-containing protein" evidence="1">
    <location>
        <begin position="19"/>
        <end position="215"/>
    </location>
</feature>
<protein>
    <recommendedName>
        <fullName evidence="4">DUF4384 domain-containing protein</fullName>
    </recommendedName>
</protein>
<sequence>MRHLLTLTFLFVAFSINAQNFLNGALATYSPAEPESYTGSPFYEEEFVQGVVRNSEGQSQNLLMRYNAVQDVVVLKLRPQSSKLFLLPPVSDIFYEMGDYTYMLNDPDLNIPASTNYYASFYKGSKSHFIGVPRLDLNSKVKAKTGYEDDIPANFKVEMKYYLSINGGDFEEVNFRPRQLSSLFENPEMARYVADLKIKKADDVVSLLKYYENLK</sequence>
<dbReference type="Proteomes" id="UP001257234">
    <property type="component" value="Unassembled WGS sequence"/>
</dbReference>
<gene>
    <name evidence="2" type="ORF">RE431_07430</name>
</gene>
<dbReference type="EMBL" id="JAVJIU010000003">
    <property type="protein sequence ID" value="MDR5590464.1"/>
    <property type="molecule type" value="Genomic_DNA"/>
</dbReference>
<organism evidence="2 3">
    <name type="scientific">Christiangramia sediminicola</name>
    <dbReference type="NCBI Taxonomy" id="3073267"/>
    <lineage>
        <taxon>Bacteria</taxon>
        <taxon>Pseudomonadati</taxon>
        <taxon>Bacteroidota</taxon>
        <taxon>Flavobacteriia</taxon>
        <taxon>Flavobacteriales</taxon>
        <taxon>Flavobacteriaceae</taxon>
        <taxon>Christiangramia</taxon>
    </lineage>
</organism>
<keyword evidence="3" id="KW-1185">Reference proteome</keyword>
<reference evidence="3" key="1">
    <citation type="submission" date="2023-07" db="EMBL/GenBank/DDBJ databases">
        <title>Christiangramia sp. SM2212., a novel bacterium of the family Flavobacteriaceae isolated from the sea sediment.</title>
        <authorList>
            <person name="Wang J."/>
            <person name="Zhang X."/>
        </authorList>
    </citation>
    <scope>NUCLEOTIDE SEQUENCE [LARGE SCALE GENOMIC DNA]</scope>
    <source>
        <strain evidence="3">SM2212</strain>
    </source>
</reference>